<dbReference type="GeneID" id="37640006"/>
<accession>A0A346PJ53</accession>
<dbReference type="KEGG" id="nan:AArc1_3245"/>
<evidence type="ECO:0000256" key="1">
    <source>
        <dbReference type="SAM" id="MobiDB-lite"/>
    </source>
</evidence>
<dbReference type="PROSITE" id="PS51257">
    <property type="entry name" value="PROKAR_LIPOPROTEIN"/>
    <property type="match status" value="1"/>
</dbReference>
<dbReference type="Proteomes" id="UP000258707">
    <property type="component" value="Chromosome"/>
</dbReference>
<evidence type="ECO:0000313" key="3">
    <source>
        <dbReference type="Proteomes" id="UP000258707"/>
    </source>
</evidence>
<organism evidence="2 3">
    <name type="scientific">Natrarchaeobaculum sulfurireducens</name>
    <dbReference type="NCBI Taxonomy" id="2044521"/>
    <lineage>
        <taxon>Archaea</taxon>
        <taxon>Methanobacteriati</taxon>
        <taxon>Methanobacteriota</taxon>
        <taxon>Stenosarchaea group</taxon>
        <taxon>Halobacteria</taxon>
        <taxon>Halobacteriales</taxon>
        <taxon>Natrialbaceae</taxon>
        <taxon>Natrarchaeobaculum</taxon>
    </lineage>
</organism>
<evidence type="ECO:0000313" key="2">
    <source>
        <dbReference type="EMBL" id="AXR79548.1"/>
    </source>
</evidence>
<feature type="compositionally biased region" description="Basic and acidic residues" evidence="1">
    <location>
        <begin position="52"/>
        <end position="65"/>
    </location>
</feature>
<name>A0A346PJ53_9EURY</name>
<proteinExistence type="predicted"/>
<sequence>MDRRQVLVSVGTALGVSLAGCAVVSESVDSSEVRLVNSLDETVTGTVHIAKVADDADEADRHETQPEPPTDPDWSRSWEFTVDPGESKTNGDLGIEPGAFYVEAACERGATEAREAGLYPGGPDGETVAGGQIVVRLREPDDDRDPISIGQDVAD</sequence>
<reference evidence="3" key="1">
    <citation type="submission" date="2017-10" db="EMBL/GenBank/DDBJ databases">
        <title>Phenotypic and genomic properties of facultatively anaerobic sulfur-reducing natronoarchaea from hypersaline soda lakes.</title>
        <authorList>
            <person name="Sorokin D.Y."/>
            <person name="Kublanov I.V."/>
            <person name="Roman P."/>
            <person name="Sinninghe Damste J.S."/>
            <person name="Golyshin P.N."/>
            <person name="Rojo D."/>
            <person name="Ciordia S."/>
            <person name="Mena Md.C."/>
            <person name="Ferrer M."/>
            <person name="Messina E."/>
            <person name="Smedile F."/>
            <person name="La Spada G."/>
            <person name="La Cono V."/>
            <person name="Yakimov M.M."/>
        </authorList>
    </citation>
    <scope>NUCLEOTIDE SEQUENCE [LARGE SCALE GENOMIC DNA]</scope>
    <source>
        <strain evidence="3">AArc1</strain>
    </source>
</reference>
<feature type="region of interest" description="Disordered" evidence="1">
    <location>
        <begin position="52"/>
        <end position="94"/>
    </location>
</feature>
<dbReference type="RefSeq" id="WP_117365483.1">
    <property type="nucleotide sequence ID" value="NZ_CP024047.1"/>
</dbReference>
<dbReference type="EMBL" id="CP024047">
    <property type="protein sequence ID" value="AXR79548.1"/>
    <property type="molecule type" value="Genomic_DNA"/>
</dbReference>
<dbReference type="AlphaFoldDB" id="A0A346PJ53"/>
<protein>
    <submittedName>
        <fullName evidence="2">Uncharacterized protein</fullName>
    </submittedName>
</protein>
<gene>
    <name evidence="2" type="ORF">AArc1_3245</name>
</gene>